<keyword evidence="6 13" id="KW-0133">Cell shape</keyword>
<evidence type="ECO:0000259" key="14">
    <source>
        <dbReference type="Pfam" id="PF00275"/>
    </source>
</evidence>
<dbReference type="Pfam" id="PF00275">
    <property type="entry name" value="EPSP_synthase"/>
    <property type="match status" value="1"/>
</dbReference>
<feature type="binding site" evidence="13">
    <location>
        <position position="304"/>
    </location>
    <ligand>
        <name>UDP-N-acetyl-alpha-D-glucosamine</name>
        <dbReference type="ChEBI" id="CHEBI:57705"/>
    </ligand>
</feature>
<dbReference type="NCBIfam" id="TIGR01072">
    <property type="entry name" value="murA"/>
    <property type="match status" value="1"/>
</dbReference>
<evidence type="ECO:0000313" key="16">
    <source>
        <dbReference type="Proteomes" id="UP000251213"/>
    </source>
</evidence>
<evidence type="ECO:0000256" key="5">
    <source>
        <dbReference type="ARBA" id="ARBA00022679"/>
    </source>
</evidence>
<sequence length="412" mass="44136">MDKLVIKGGQTLSGSVQISGSKNSALALIPAILLSDAPCILENVPQIGDVMTYLELIQEMGAKVEFTGNDLMIDPRGVHSLSLPSRKSLPIGATCYLMGVLLGRFGEAVLRMPNGYEDAFYSLDLHLKGFLALGANLTQTEGQIHLSSSRLSGARIYLDEASVGATINIMLAAVLAEGLTIIENAAKDPEVIDVAILLSSMGAKIKGAGTDTIRIKGVRNLSGCRHTVIPDRVEAGTFMIAAAATRGNVQIGQIIPKHVEPLSAKLREMGVLIQEDDETLIVSGNHRYTSVDVKTLPYPGFPTDLQPLFTVLLTQAEGTSLVSEHVHLSRFSHINPLVKMGAKIRLEGRSAIINGPTKLMGSTVYGEDIHTTAALLIAGLLANKETTLVGWKQIERGYERLVPKFQSLGVKI</sequence>
<dbReference type="InterPro" id="IPR036968">
    <property type="entry name" value="Enolpyruvate_Tfrase_sf"/>
</dbReference>
<proteinExistence type="inferred from homology"/>
<comment type="subcellular location">
    <subcellularLocation>
        <location evidence="1 13">Cytoplasm</location>
    </subcellularLocation>
</comment>
<keyword evidence="9 13" id="KW-0961">Cell wall biogenesis/degradation</keyword>
<evidence type="ECO:0000256" key="3">
    <source>
        <dbReference type="ARBA" id="ARBA00022490"/>
    </source>
</evidence>
<dbReference type="UniPathway" id="UPA00219"/>
<reference evidence="15 16" key="2">
    <citation type="submission" date="2018-06" db="EMBL/GenBank/DDBJ databases">
        <authorList>
            <person name="Zhirakovskaya E."/>
        </authorList>
    </citation>
    <scope>NUCLEOTIDE SEQUENCE [LARGE SCALE GENOMIC DNA]</scope>
    <source>
        <strain evidence="15 16">FBKL4.011</strain>
    </source>
</reference>
<evidence type="ECO:0000256" key="1">
    <source>
        <dbReference type="ARBA" id="ARBA00004496"/>
    </source>
</evidence>
<evidence type="ECO:0000256" key="7">
    <source>
        <dbReference type="ARBA" id="ARBA00022984"/>
    </source>
</evidence>
<dbReference type="GO" id="GO:0051301">
    <property type="term" value="P:cell division"/>
    <property type="evidence" value="ECO:0007669"/>
    <property type="project" value="UniProtKB-KW"/>
</dbReference>
<dbReference type="InterPro" id="IPR050068">
    <property type="entry name" value="MurA_subfamily"/>
</dbReference>
<dbReference type="SUPFAM" id="SSF55205">
    <property type="entry name" value="EPT/RTPC-like"/>
    <property type="match status" value="1"/>
</dbReference>
<comment type="catalytic activity">
    <reaction evidence="12 13">
        <text>phosphoenolpyruvate + UDP-N-acetyl-alpha-D-glucosamine = UDP-N-acetyl-3-O-(1-carboxyvinyl)-alpha-D-glucosamine + phosphate</text>
        <dbReference type="Rhea" id="RHEA:18681"/>
        <dbReference type="ChEBI" id="CHEBI:43474"/>
        <dbReference type="ChEBI" id="CHEBI:57705"/>
        <dbReference type="ChEBI" id="CHEBI:58702"/>
        <dbReference type="ChEBI" id="CHEBI:68483"/>
        <dbReference type="EC" id="2.5.1.7"/>
    </reaction>
</comment>
<comment type="pathway">
    <text evidence="2 13">Cell wall biogenesis; peptidoglycan biosynthesis.</text>
</comment>
<evidence type="ECO:0000313" key="15">
    <source>
        <dbReference type="EMBL" id="RAL23336.1"/>
    </source>
</evidence>
<dbReference type="GO" id="GO:0008360">
    <property type="term" value="P:regulation of cell shape"/>
    <property type="evidence" value="ECO:0007669"/>
    <property type="project" value="UniProtKB-KW"/>
</dbReference>
<evidence type="ECO:0000256" key="8">
    <source>
        <dbReference type="ARBA" id="ARBA00023306"/>
    </source>
</evidence>
<dbReference type="GO" id="GO:0008760">
    <property type="term" value="F:UDP-N-acetylglucosamine 1-carboxyvinyltransferase activity"/>
    <property type="evidence" value="ECO:0007669"/>
    <property type="project" value="UniProtKB-UniRule"/>
</dbReference>
<dbReference type="HAMAP" id="MF_00111">
    <property type="entry name" value="MurA"/>
    <property type="match status" value="1"/>
</dbReference>
<dbReference type="PANTHER" id="PTHR43783:SF2">
    <property type="entry name" value="UDP-N-ACETYLGLUCOSAMINE 1-CARBOXYVINYLTRANSFERASE 2"/>
    <property type="match status" value="1"/>
</dbReference>
<reference evidence="15 16" key="1">
    <citation type="submission" date="2018-06" db="EMBL/GenBank/DDBJ databases">
        <title>Thermoflavimicrobium daqus sp. nov., a thermophilic microbe isolated from Moutai-flavour Daqu.</title>
        <authorList>
            <person name="Wang X."/>
            <person name="Zhou H."/>
        </authorList>
    </citation>
    <scope>NUCLEOTIDE SEQUENCE [LARGE SCALE GENOMIC DNA]</scope>
    <source>
        <strain evidence="15 16">FBKL4.011</strain>
    </source>
</reference>
<evidence type="ECO:0000256" key="13">
    <source>
        <dbReference type="HAMAP-Rule" id="MF_00111"/>
    </source>
</evidence>
<protein>
    <recommendedName>
        <fullName evidence="13">UDP-N-acetylglucosamine 1-carboxyvinyltransferase</fullName>
        <ecNumber evidence="13">2.5.1.7</ecNumber>
    </recommendedName>
    <alternativeName>
        <fullName evidence="13">Enoylpyruvate transferase</fullName>
    </alternativeName>
    <alternativeName>
        <fullName evidence="13">UDP-N-acetylglucosamine enolpyruvyl transferase</fullName>
        <shortName evidence="13">EPT</shortName>
    </alternativeName>
</protein>
<dbReference type="NCBIfam" id="NF006873">
    <property type="entry name" value="PRK09369.1"/>
    <property type="match status" value="1"/>
</dbReference>
<keyword evidence="7 13" id="KW-0573">Peptidoglycan synthesis</keyword>
<dbReference type="GO" id="GO:0005737">
    <property type="term" value="C:cytoplasm"/>
    <property type="evidence" value="ECO:0007669"/>
    <property type="project" value="UniProtKB-SubCell"/>
</dbReference>
<dbReference type="AlphaFoldDB" id="A0A364K3N8"/>
<feature type="binding site" evidence="13">
    <location>
        <position position="326"/>
    </location>
    <ligand>
        <name>UDP-N-acetyl-alpha-D-glucosamine</name>
        <dbReference type="ChEBI" id="CHEBI:57705"/>
    </ligand>
</feature>
<evidence type="ECO:0000256" key="12">
    <source>
        <dbReference type="ARBA" id="ARBA00047527"/>
    </source>
</evidence>
<dbReference type="GO" id="GO:0009252">
    <property type="term" value="P:peptidoglycan biosynthetic process"/>
    <property type="evidence" value="ECO:0007669"/>
    <property type="project" value="UniProtKB-UniRule"/>
</dbReference>
<keyword evidence="5 13" id="KW-0808">Transferase</keyword>
<evidence type="ECO:0000256" key="9">
    <source>
        <dbReference type="ARBA" id="ARBA00023316"/>
    </source>
</evidence>
<dbReference type="EMBL" id="QJKK01000006">
    <property type="protein sequence ID" value="RAL23336.1"/>
    <property type="molecule type" value="Genomic_DNA"/>
</dbReference>
<dbReference type="EC" id="2.5.1.7" evidence="13"/>
<evidence type="ECO:0000256" key="6">
    <source>
        <dbReference type="ARBA" id="ARBA00022960"/>
    </source>
</evidence>
<dbReference type="OrthoDB" id="9803760at2"/>
<comment type="function">
    <text evidence="13">Cell wall formation. Adds enolpyruvyl to UDP-N-acetylglucosamine.</text>
</comment>
<dbReference type="GO" id="GO:0071555">
    <property type="term" value="P:cell wall organization"/>
    <property type="evidence" value="ECO:0007669"/>
    <property type="project" value="UniProtKB-KW"/>
</dbReference>
<keyword evidence="10" id="KW-0670">Pyruvate</keyword>
<accession>A0A364K3N8</accession>
<dbReference type="InterPro" id="IPR005750">
    <property type="entry name" value="UDP_GlcNAc_COvinyl_MurA"/>
</dbReference>
<feature type="domain" description="Enolpyruvate transferase" evidence="14">
    <location>
        <begin position="7"/>
        <end position="404"/>
    </location>
</feature>
<dbReference type="RefSeq" id="WP_113659321.1">
    <property type="nucleotide sequence ID" value="NZ_KZ845668.1"/>
</dbReference>
<comment type="similarity">
    <text evidence="11 13">Belongs to the EPSP synthase family. MurA subfamily.</text>
</comment>
<dbReference type="PANTHER" id="PTHR43783">
    <property type="entry name" value="UDP-N-ACETYLGLUCOSAMINE 1-CARBOXYVINYLTRANSFERASE"/>
    <property type="match status" value="1"/>
</dbReference>
<feature type="binding site" evidence="13">
    <location>
        <begin position="22"/>
        <end position="23"/>
    </location>
    <ligand>
        <name>phosphoenolpyruvate</name>
        <dbReference type="ChEBI" id="CHEBI:58702"/>
    </ligand>
</feature>
<organism evidence="15 16">
    <name type="scientific">Thermoflavimicrobium daqui</name>
    <dbReference type="NCBI Taxonomy" id="2137476"/>
    <lineage>
        <taxon>Bacteria</taxon>
        <taxon>Bacillati</taxon>
        <taxon>Bacillota</taxon>
        <taxon>Bacilli</taxon>
        <taxon>Bacillales</taxon>
        <taxon>Thermoactinomycetaceae</taxon>
        <taxon>Thermoflavimicrobium</taxon>
    </lineage>
</organism>
<evidence type="ECO:0000256" key="4">
    <source>
        <dbReference type="ARBA" id="ARBA00022618"/>
    </source>
</evidence>
<name>A0A364K3N8_9BACL</name>
<keyword evidence="16" id="KW-1185">Reference proteome</keyword>
<dbReference type="CDD" id="cd01555">
    <property type="entry name" value="UdpNAET"/>
    <property type="match status" value="1"/>
</dbReference>
<gene>
    <name evidence="13 15" type="primary">murA</name>
    <name evidence="15" type="ORF">DL897_11630</name>
</gene>
<dbReference type="Proteomes" id="UP000251213">
    <property type="component" value="Unassembled WGS sequence"/>
</dbReference>
<comment type="caution">
    <text evidence="15">The sequence shown here is derived from an EMBL/GenBank/DDBJ whole genome shotgun (WGS) entry which is preliminary data.</text>
</comment>
<keyword evidence="8 13" id="KW-0131">Cell cycle</keyword>
<dbReference type="InterPro" id="IPR001986">
    <property type="entry name" value="Enolpyruvate_Tfrase_dom"/>
</dbReference>
<evidence type="ECO:0000256" key="11">
    <source>
        <dbReference type="ARBA" id="ARBA00038367"/>
    </source>
</evidence>
<dbReference type="Gene3D" id="3.65.10.10">
    <property type="entry name" value="Enolpyruvate transferase domain"/>
    <property type="match status" value="2"/>
</dbReference>
<dbReference type="InterPro" id="IPR013792">
    <property type="entry name" value="RNA3'P_cycl/enolpyr_Trfase_a/b"/>
</dbReference>
<keyword evidence="4 13" id="KW-0132">Cell division</keyword>
<dbReference type="GO" id="GO:0019277">
    <property type="term" value="P:UDP-N-acetylgalactosamine biosynthetic process"/>
    <property type="evidence" value="ECO:0007669"/>
    <property type="project" value="InterPro"/>
</dbReference>
<evidence type="ECO:0000256" key="2">
    <source>
        <dbReference type="ARBA" id="ARBA00004752"/>
    </source>
</evidence>
<keyword evidence="3 13" id="KW-0963">Cytoplasm</keyword>
<evidence type="ECO:0000256" key="10">
    <source>
        <dbReference type="ARBA" id="ARBA00023317"/>
    </source>
</evidence>
<comment type="caution">
    <text evidence="13">Lacks conserved residue(s) required for the propagation of feature annotation.</text>
</comment>